<evidence type="ECO:0000256" key="3">
    <source>
        <dbReference type="ARBA" id="ARBA00023125"/>
    </source>
</evidence>
<dbReference type="InterPro" id="IPR000847">
    <property type="entry name" value="LysR_HTH_N"/>
</dbReference>
<dbReference type="SUPFAM" id="SSF46785">
    <property type="entry name" value="Winged helix' DNA-binding domain"/>
    <property type="match status" value="1"/>
</dbReference>
<feature type="domain" description="HTH lysR-type" evidence="5">
    <location>
        <begin position="7"/>
        <end position="64"/>
    </location>
</feature>
<evidence type="ECO:0000256" key="4">
    <source>
        <dbReference type="ARBA" id="ARBA00023163"/>
    </source>
</evidence>
<dbReference type="CDD" id="cd08422">
    <property type="entry name" value="PBP2_CrgA_like"/>
    <property type="match status" value="1"/>
</dbReference>
<sequence>MNTNIQNNLKAMAVFASVVETQSFTLAAKQLRVSKSSVSKDIHWLEQYLGVKLLHRTTRQVQITDVGLEYYRHCERIVTEVTSANDMIEKQQSEPTGLVKVLSPISFAHYQLIPIVNQLLSEYPQLQIDLELSDQDANLIAANFDVSIVVTNKPPESYVARKLMDIDWVFCASPTFLDQHSIPSDPKQLESYDCLTYRQRHPIHHSLLLKHTNKDPIEIKITSKFRCNTSTALLEAAIAGVGVAYLPKFIAKSAIERTELVPILEDWYLQPEAAYAIYQANHFMLPKVRVLVERLQKIGRE</sequence>
<comment type="similarity">
    <text evidence="1">Belongs to the LysR transcriptional regulatory family.</text>
</comment>
<dbReference type="RefSeq" id="WP_237361128.1">
    <property type="nucleotide sequence ID" value="NZ_CAKLDM010000002.1"/>
</dbReference>
<keyword evidence="4" id="KW-0804">Transcription</keyword>
<dbReference type="Gene3D" id="3.40.190.290">
    <property type="match status" value="1"/>
</dbReference>
<comment type="caution">
    <text evidence="6">The sequence shown here is derived from an EMBL/GenBank/DDBJ whole genome shotgun (WGS) entry which is preliminary data.</text>
</comment>
<dbReference type="InterPro" id="IPR036388">
    <property type="entry name" value="WH-like_DNA-bd_sf"/>
</dbReference>
<dbReference type="Proteomes" id="UP000838748">
    <property type="component" value="Unassembled WGS sequence"/>
</dbReference>
<dbReference type="Gene3D" id="1.10.10.10">
    <property type="entry name" value="Winged helix-like DNA-binding domain superfamily/Winged helix DNA-binding domain"/>
    <property type="match status" value="1"/>
</dbReference>
<dbReference type="PANTHER" id="PTHR30537:SF5">
    <property type="entry name" value="HTH-TYPE TRANSCRIPTIONAL ACTIVATOR TTDR-RELATED"/>
    <property type="match status" value="1"/>
</dbReference>
<dbReference type="Pfam" id="PF03466">
    <property type="entry name" value="LysR_substrate"/>
    <property type="match status" value="1"/>
</dbReference>
<accession>A0ABM9A2Y4</accession>
<organism evidence="6 7">
    <name type="scientific">Vibrio marisflavi CECT 7928</name>
    <dbReference type="NCBI Taxonomy" id="634439"/>
    <lineage>
        <taxon>Bacteria</taxon>
        <taxon>Pseudomonadati</taxon>
        <taxon>Pseudomonadota</taxon>
        <taxon>Gammaproteobacteria</taxon>
        <taxon>Vibrionales</taxon>
        <taxon>Vibrionaceae</taxon>
        <taxon>Vibrio</taxon>
    </lineage>
</organism>
<dbReference type="SUPFAM" id="SSF53850">
    <property type="entry name" value="Periplasmic binding protein-like II"/>
    <property type="match status" value="1"/>
</dbReference>
<dbReference type="PROSITE" id="PS50931">
    <property type="entry name" value="HTH_LYSR"/>
    <property type="match status" value="1"/>
</dbReference>
<evidence type="ECO:0000256" key="2">
    <source>
        <dbReference type="ARBA" id="ARBA00023015"/>
    </source>
</evidence>
<evidence type="ECO:0000313" key="6">
    <source>
        <dbReference type="EMBL" id="CAH0538970.1"/>
    </source>
</evidence>
<proteinExistence type="inferred from homology"/>
<keyword evidence="2" id="KW-0805">Transcription regulation</keyword>
<evidence type="ECO:0000313" key="7">
    <source>
        <dbReference type="Proteomes" id="UP000838748"/>
    </source>
</evidence>
<keyword evidence="7" id="KW-1185">Reference proteome</keyword>
<name>A0ABM9A2Y4_9VIBR</name>
<dbReference type="Pfam" id="PF00126">
    <property type="entry name" value="HTH_1"/>
    <property type="match status" value="1"/>
</dbReference>
<dbReference type="EMBL" id="CAKLDM010000002">
    <property type="protein sequence ID" value="CAH0538970.1"/>
    <property type="molecule type" value="Genomic_DNA"/>
</dbReference>
<reference evidence="6" key="1">
    <citation type="submission" date="2021-11" db="EMBL/GenBank/DDBJ databases">
        <authorList>
            <person name="Rodrigo-Torres L."/>
            <person name="Arahal R. D."/>
            <person name="Lucena T."/>
        </authorList>
    </citation>
    <scope>NUCLEOTIDE SEQUENCE</scope>
    <source>
        <strain evidence="6">CECT 7928</strain>
    </source>
</reference>
<dbReference type="InterPro" id="IPR036390">
    <property type="entry name" value="WH_DNA-bd_sf"/>
</dbReference>
<protein>
    <submittedName>
        <fullName evidence="6">HTH-type transcriptional regulator DmlR</fullName>
    </submittedName>
</protein>
<keyword evidence="3" id="KW-0238">DNA-binding</keyword>
<dbReference type="PANTHER" id="PTHR30537">
    <property type="entry name" value="HTH-TYPE TRANSCRIPTIONAL REGULATOR"/>
    <property type="match status" value="1"/>
</dbReference>
<evidence type="ECO:0000259" key="5">
    <source>
        <dbReference type="PROSITE" id="PS50931"/>
    </source>
</evidence>
<evidence type="ECO:0000256" key="1">
    <source>
        <dbReference type="ARBA" id="ARBA00009437"/>
    </source>
</evidence>
<dbReference type="InterPro" id="IPR005119">
    <property type="entry name" value="LysR_subst-bd"/>
</dbReference>
<gene>
    <name evidence="6" type="primary">dmlR_9</name>
    <name evidence="6" type="ORF">VMF7928_01800</name>
</gene>
<dbReference type="InterPro" id="IPR058163">
    <property type="entry name" value="LysR-type_TF_proteobact-type"/>
</dbReference>